<protein>
    <submittedName>
        <fullName evidence="2">Uncharacterized protein</fullName>
    </submittedName>
</protein>
<proteinExistence type="predicted"/>
<accession>A0A1I7HQV2</accession>
<feature type="transmembrane region" description="Helical" evidence="1">
    <location>
        <begin position="74"/>
        <end position="91"/>
    </location>
</feature>
<keyword evidence="1" id="KW-0812">Transmembrane</keyword>
<feature type="transmembrane region" description="Helical" evidence="1">
    <location>
        <begin position="97"/>
        <end position="120"/>
    </location>
</feature>
<evidence type="ECO:0000313" key="2">
    <source>
        <dbReference type="EMBL" id="SFU63108.1"/>
    </source>
</evidence>
<dbReference type="Proteomes" id="UP000183629">
    <property type="component" value="Unassembled WGS sequence"/>
</dbReference>
<keyword evidence="1" id="KW-1133">Transmembrane helix</keyword>
<dbReference type="AlphaFoldDB" id="A0A1I7HQV2"/>
<keyword evidence="1" id="KW-0472">Membrane</keyword>
<gene>
    <name evidence="2" type="ORF">SAMN05660328_103259</name>
</gene>
<reference evidence="3" key="1">
    <citation type="submission" date="2016-10" db="EMBL/GenBank/DDBJ databases">
        <authorList>
            <person name="Varghese N."/>
            <person name="Submissions S."/>
        </authorList>
    </citation>
    <scope>NUCLEOTIDE SEQUENCE [LARGE SCALE GENOMIC DNA]</scope>
    <source>
        <strain evidence="3">LMG 15572</strain>
    </source>
</reference>
<evidence type="ECO:0000313" key="3">
    <source>
        <dbReference type="Proteomes" id="UP000183629"/>
    </source>
</evidence>
<dbReference type="EMBL" id="FPBN01000003">
    <property type="protein sequence ID" value="SFU63108.1"/>
    <property type="molecule type" value="Genomic_DNA"/>
</dbReference>
<evidence type="ECO:0000256" key="1">
    <source>
        <dbReference type="SAM" id="Phobius"/>
    </source>
</evidence>
<name>A0A1I7HQV2_9STRE</name>
<keyword evidence="3" id="KW-1185">Reference proteome</keyword>
<dbReference type="RefSeq" id="WP_074657306.1">
    <property type="nucleotide sequence ID" value="NZ_FOLZ01000001.1"/>
</dbReference>
<sequence>MKKSDFITLITYTVSTLVLALGMCMFTLPDWHLQNIGLPVAIVGLLLEVISWVIQRRLAGKGAPSVNPKLVGKVVYSVVAALVFGGGFALISSGNFVIGFVLSLVGLVLLIGIIPVVVGLKN</sequence>
<organism evidence="2 3">
    <name type="scientific">Streptococcus gallolyticus</name>
    <dbReference type="NCBI Taxonomy" id="315405"/>
    <lineage>
        <taxon>Bacteria</taxon>
        <taxon>Bacillati</taxon>
        <taxon>Bacillota</taxon>
        <taxon>Bacilli</taxon>
        <taxon>Lactobacillales</taxon>
        <taxon>Streptococcaceae</taxon>
        <taxon>Streptococcus</taxon>
    </lineage>
</organism>
<feature type="transmembrane region" description="Helical" evidence="1">
    <location>
        <begin position="34"/>
        <end position="54"/>
    </location>
</feature>
<feature type="transmembrane region" description="Helical" evidence="1">
    <location>
        <begin position="7"/>
        <end position="28"/>
    </location>
</feature>